<dbReference type="InterPro" id="IPR012902">
    <property type="entry name" value="N_methyl_site"/>
</dbReference>
<dbReference type="GO" id="GO:0043683">
    <property type="term" value="P:type IV pilus assembly"/>
    <property type="evidence" value="ECO:0007669"/>
    <property type="project" value="InterPro"/>
</dbReference>
<accession>A0A1G5PDH5</accession>
<evidence type="ECO:0000313" key="2">
    <source>
        <dbReference type="EMBL" id="SCZ47576.1"/>
    </source>
</evidence>
<organism evidence="2 3">
    <name type="scientific">Pseudomonas oryzihabitans</name>
    <dbReference type="NCBI Taxonomy" id="47885"/>
    <lineage>
        <taxon>Bacteria</taxon>
        <taxon>Pseudomonadati</taxon>
        <taxon>Pseudomonadota</taxon>
        <taxon>Gammaproteobacteria</taxon>
        <taxon>Pseudomonadales</taxon>
        <taxon>Pseudomonadaceae</taxon>
        <taxon>Pseudomonas</taxon>
    </lineage>
</organism>
<keyword evidence="1" id="KW-0812">Transmembrane</keyword>
<dbReference type="Proteomes" id="UP000183046">
    <property type="component" value="Unassembled WGS sequence"/>
</dbReference>
<evidence type="ECO:0000256" key="1">
    <source>
        <dbReference type="SAM" id="Phobius"/>
    </source>
</evidence>
<dbReference type="InterPro" id="IPR045584">
    <property type="entry name" value="Pilin-like"/>
</dbReference>
<comment type="caution">
    <text evidence="2">The sequence shown here is derived from an EMBL/GenBank/DDBJ whole genome shotgun (WGS) entry which is preliminary data.</text>
</comment>
<proteinExistence type="predicted"/>
<dbReference type="PANTHER" id="PTHR30093">
    <property type="entry name" value="GENERAL SECRETION PATHWAY PROTEIN G"/>
    <property type="match status" value="1"/>
</dbReference>
<dbReference type="Pfam" id="PF16732">
    <property type="entry name" value="ComP_DUS"/>
    <property type="match status" value="1"/>
</dbReference>
<feature type="transmembrane region" description="Helical" evidence="1">
    <location>
        <begin position="20"/>
        <end position="38"/>
    </location>
</feature>
<dbReference type="EMBL" id="FMWB01000014">
    <property type="protein sequence ID" value="SCZ47576.1"/>
    <property type="molecule type" value="Genomic_DNA"/>
</dbReference>
<dbReference type="Gene3D" id="3.30.700.10">
    <property type="entry name" value="Glycoprotein, Type 4 Pilin"/>
    <property type="match status" value="1"/>
</dbReference>
<dbReference type="NCBIfam" id="TIGR02532">
    <property type="entry name" value="IV_pilin_GFxxxE"/>
    <property type="match status" value="1"/>
</dbReference>
<dbReference type="PROSITE" id="PS00409">
    <property type="entry name" value="PROKAR_NTER_METHYL"/>
    <property type="match status" value="1"/>
</dbReference>
<dbReference type="InterPro" id="IPR031982">
    <property type="entry name" value="PilE-like"/>
</dbReference>
<dbReference type="FunFam" id="3.30.700.10:FF:000002">
    <property type="entry name" value="Type 4 fimbrial biogenesis protein PilE"/>
    <property type="match status" value="1"/>
</dbReference>
<dbReference type="SUPFAM" id="SSF54523">
    <property type="entry name" value="Pili subunits"/>
    <property type="match status" value="1"/>
</dbReference>
<sequence length="154" mass="16472">MSSGDKLSMTSTRGFTLIELMITVAIVGILAAIAYPSYQNYILRSHRSEGMALLSEAAARMERYYAQNSTYKTATLKGLGLTSNADAKTLDSSNKYYALSLGTPTDTTYNLSVAPQNAQSKDSCKTLTLDSTGLRGAAGTTADKDAATVTNCWR</sequence>
<name>A0A1G5PDH5_9PSED</name>
<dbReference type="AlphaFoldDB" id="A0A1G5PDH5"/>
<dbReference type="Pfam" id="PF07963">
    <property type="entry name" value="N_methyl"/>
    <property type="match status" value="1"/>
</dbReference>
<keyword evidence="1" id="KW-1133">Transmembrane helix</keyword>
<dbReference type="eggNOG" id="COG4968">
    <property type="taxonomic scope" value="Bacteria"/>
</dbReference>
<gene>
    <name evidence="2" type="ORF">SAMN05216279_11489</name>
</gene>
<evidence type="ECO:0000313" key="3">
    <source>
        <dbReference type="Proteomes" id="UP000183046"/>
    </source>
</evidence>
<keyword evidence="1" id="KW-0472">Membrane</keyword>
<reference evidence="3" key="1">
    <citation type="submission" date="2016-10" db="EMBL/GenBank/DDBJ databases">
        <authorList>
            <person name="de Groot N.N."/>
        </authorList>
    </citation>
    <scope>NUCLEOTIDE SEQUENCE [LARGE SCALE GENOMIC DNA]</scope>
    <source>
        <strain evidence="3">DSM 15758</strain>
    </source>
</reference>
<dbReference type="PANTHER" id="PTHR30093:SF47">
    <property type="entry name" value="TYPE IV PILUS NON-CORE MINOR PILIN PILE"/>
    <property type="match status" value="1"/>
</dbReference>
<protein>
    <submittedName>
        <fullName evidence="2">Type IV pilus assembly protein PilE</fullName>
    </submittedName>
</protein>